<dbReference type="AlphaFoldDB" id="A0A7K1UWT7"/>
<evidence type="ECO:0000256" key="5">
    <source>
        <dbReference type="SAM" id="MobiDB-lite"/>
    </source>
</evidence>
<reference evidence="7 8" key="1">
    <citation type="submission" date="2019-12" db="EMBL/GenBank/DDBJ databases">
        <title>Nocardia sp. nov. ET3-3 isolated from soil.</title>
        <authorList>
            <person name="Kanchanasin P."/>
            <person name="Tanasupawat S."/>
            <person name="Yuki M."/>
            <person name="Kudo T."/>
        </authorList>
    </citation>
    <scope>NUCLEOTIDE SEQUENCE [LARGE SCALE GENOMIC DNA]</scope>
    <source>
        <strain evidence="7 8">ET3-3</strain>
    </source>
</reference>
<evidence type="ECO:0000256" key="1">
    <source>
        <dbReference type="ARBA" id="ARBA00023015"/>
    </source>
</evidence>
<evidence type="ECO:0000313" key="8">
    <source>
        <dbReference type="Proteomes" id="UP000466794"/>
    </source>
</evidence>
<keyword evidence="1" id="KW-0805">Transcription regulation</keyword>
<evidence type="ECO:0000256" key="2">
    <source>
        <dbReference type="ARBA" id="ARBA00023125"/>
    </source>
</evidence>
<dbReference type="PROSITE" id="PS50977">
    <property type="entry name" value="HTH_TETR_2"/>
    <property type="match status" value="1"/>
</dbReference>
<dbReference type="EMBL" id="WRPP01000003">
    <property type="protein sequence ID" value="MVU78785.1"/>
    <property type="molecule type" value="Genomic_DNA"/>
</dbReference>
<protein>
    <submittedName>
        <fullName evidence="7">TetR family transcriptional regulator</fullName>
    </submittedName>
</protein>
<organism evidence="7 8">
    <name type="scientific">Nocardia terrae</name>
    <dbReference type="NCBI Taxonomy" id="2675851"/>
    <lineage>
        <taxon>Bacteria</taxon>
        <taxon>Bacillati</taxon>
        <taxon>Actinomycetota</taxon>
        <taxon>Actinomycetes</taxon>
        <taxon>Mycobacteriales</taxon>
        <taxon>Nocardiaceae</taxon>
        <taxon>Nocardia</taxon>
    </lineage>
</organism>
<dbReference type="InterPro" id="IPR001647">
    <property type="entry name" value="HTH_TetR"/>
</dbReference>
<dbReference type="Pfam" id="PF17754">
    <property type="entry name" value="TetR_C_14"/>
    <property type="match status" value="1"/>
</dbReference>
<dbReference type="PRINTS" id="PR00455">
    <property type="entry name" value="HTHTETR"/>
</dbReference>
<sequence>MRDNRSMSAEIASETPPAPVKTAAGGGLRERKKERTRRTIRMEAFRLFREQGYTETTVEQIAAAADISPSTFFRYFPSKEQVAMADDLDPFMIASFESQPAELSVLAAFKKSTVESFAALSPEDREFEKQRVELLSTVPELRGAVARELERSNEMIAELVARRTGRSPGDFEVRIFAGALSGAMLSFIDRETFGPDQIVRVLEFLEAGMPL</sequence>
<gene>
    <name evidence="7" type="ORF">GPX89_16225</name>
</gene>
<feature type="domain" description="HTH tetR-type" evidence="6">
    <location>
        <begin position="34"/>
        <end position="94"/>
    </location>
</feature>
<dbReference type="InterPro" id="IPR009057">
    <property type="entry name" value="Homeodomain-like_sf"/>
</dbReference>
<dbReference type="GO" id="GO:0000976">
    <property type="term" value="F:transcription cis-regulatory region binding"/>
    <property type="evidence" value="ECO:0007669"/>
    <property type="project" value="TreeGrafter"/>
</dbReference>
<keyword evidence="8" id="KW-1185">Reference proteome</keyword>
<dbReference type="InterPro" id="IPR050109">
    <property type="entry name" value="HTH-type_TetR-like_transc_reg"/>
</dbReference>
<keyword evidence="2 4" id="KW-0238">DNA-binding</keyword>
<dbReference type="Pfam" id="PF00440">
    <property type="entry name" value="TetR_N"/>
    <property type="match status" value="1"/>
</dbReference>
<evidence type="ECO:0000256" key="4">
    <source>
        <dbReference type="PROSITE-ProRule" id="PRU00335"/>
    </source>
</evidence>
<dbReference type="InterPro" id="IPR041347">
    <property type="entry name" value="MftR_C"/>
</dbReference>
<feature type="DNA-binding region" description="H-T-H motif" evidence="4">
    <location>
        <begin position="57"/>
        <end position="76"/>
    </location>
</feature>
<keyword evidence="3" id="KW-0804">Transcription</keyword>
<dbReference type="GO" id="GO:0003700">
    <property type="term" value="F:DNA-binding transcription factor activity"/>
    <property type="evidence" value="ECO:0007669"/>
    <property type="project" value="TreeGrafter"/>
</dbReference>
<evidence type="ECO:0000256" key="3">
    <source>
        <dbReference type="ARBA" id="ARBA00023163"/>
    </source>
</evidence>
<evidence type="ECO:0000313" key="7">
    <source>
        <dbReference type="EMBL" id="MVU78785.1"/>
    </source>
</evidence>
<evidence type="ECO:0000259" key="6">
    <source>
        <dbReference type="PROSITE" id="PS50977"/>
    </source>
</evidence>
<name>A0A7K1UWT7_9NOCA</name>
<comment type="caution">
    <text evidence="7">The sequence shown here is derived from an EMBL/GenBank/DDBJ whole genome shotgun (WGS) entry which is preliminary data.</text>
</comment>
<dbReference type="PANTHER" id="PTHR30055:SF234">
    <property type="entry name" value="HTH-TYPE TRANSCRIPTIONAL REGULATOR BETI"/>
    <property type="match status" value="1"/>
</dbReference>
<dbReference type="SUPFAM" id="SSF46689">
    <property type="entry name" value="Homeodomain-like"/>
    <property type="match status" value="1"/>
</dbReference>
<proteinExistence type="predicted"/>
<dbReference type="Gene3D" id="1.10.357.10">
    <property type="entry name" value="Tetracycline Repressor, domain 2"/>
    <property type="match status" value="1"/>
</dbReference>
<dbReference type="PANTHER" id="PTHR30055">
    <property type="entry name" value="HTH-TYPE TRANSCRIPTIONAL REGULATOR RUTR"/>
    <property type="match status" value="1"/>
</dbReference>
<dbReference type="Gene3D" id="1.10.10.60">
    <property type="entry name" value="Homeodomain-like"/>
    <property type="match status" value="1"/>
</dbReference>
<accession>A0A7K1UWT7</accession>
<feature type="region of interest" description="Disordered" evidence="5">
    <location>
        <begin position="1"/>
        <end position="35"/>
    </location>
</feature>
<dbReference type="Proteomes" id="UP000466794">
    <property type="component" value="Unassembled WGS sequence"/>
</dbReference>